<evidence type="ECO:0000259" key="7">
    <source>
        <dbReference type="PROSITE" id="PS50090"/>
    </source>
</evidence>
<feature type="region of interest" description="Disordered" evidence="6">
    <location>
        <begin position="1"/>
        <end position="39"/>
    </location>
</feature>
<dbReference type="CDD" id="cd12203">
    <property type="entry name" value="GT1"/>
    <property type="match status" value="1"/>
</dbReference>
<protein>
    <recommendedName>
        <fullName evidence="7">Myb-like domain-containing protein</fullName>
    </recommendedName>
</protein>
<feature type="compositionally biased region" description="Basic residues" evidence="6">
    <location>
        <begin position="90"/>
        <end position="108"/>
    </location>
</feature>
<comment type="subcellular location">
    <subcellularLocation>
        <location evidence="1">Nucleus</location>
    </subcellularLocation>
</comment>
<feature type="region of interest" description="Disordered" evidence="6">
    <location>
        <begin position="253"/>
        <end position="323"/>
    </location>
</feature>
<feature type="region of interest" description="Disordered" evidence="6">
    <location>
        <begin position="633"/>
        <end position="654"/>
    </location>
</feature>
<evidence type="ECO:0000313" key="8">
    <source>
        <dbReference type="EnsemblPlants" id="MELO3C024673.2.1"/>
    </source>
</evidence>
<feature type="compositionally biased region" description="Basic and acidic residues" evidence="6">
    <location>
        <begin position="115"/>
        <end position="124"/>
    </location>
</feature>
<evidence type="ECO:0000256" key="4">
    <source>
        <dbReference type="ARBA" id="ARBA00023163"/>
    </source>
</evidence>
<dbReference type="SMART" id="SM00717">
    <property type="entry name" value="SANT"/>
    <property type="match status" value="2"/>
</dbReference>
<feature type="domain" description="Myb-like" evidence="7">
    <location>
        <begin position="164"/>
        <end position="215"/>
    </location>
</feature>
<dbReference type="GO" id="GO:0005634">
    <property type="term" value="C:nucleus"/>
    <property type="evidence" value="ECO:0007669"/>
    <property type="project" value="UniProtKB-SubCell"/>
</dbReference>
<dbReference type="InterPro" id="IPR044822">
    <property type="entry name" value="Myb_DNA-bind_4"/>
</dbReference>
<dbReference type="PANTHER" id="PTHR21654">
    <property type="entry name" value="FI21293P1"/>
    <property type="match status" value="1"/>
</dbReference>
<evidence type="ECO:0000256" key="5">
    <source>
        <dbReference type="ARBA" id="ARBA00023242"/>
    </source>
</evidence>
<keyword evidence="4" id="KW-0804">Transcription</keyword>
<dbReference type="PANTHER" id="PTHR21654:SF61">
    <property type="entry name" value="TRIHELIX TRANSCRIPTION FACTOR GTL2"/>
    <property type="match status" value="1"/>
</dbReference>
<feature type="region of interest" description="Disordered" evidence="6">
    <location>
        <begin position="438"/>
        <end position="520"/>
    </location>
</feature>
<evidence type="ECO:0000256" key="3">
    <source>
        <dbReference type="ARBA" id="ARBA00023125"/>
    </source>
</evidence>
<feature type="region of interest" description="Disordered" evidence="6">
    <location>
        <begin position="87"/>
        <end position="133"/>
    </location>
</feature>
<dbReference type="GO" id="GO:0003677">
    <property type="term" value="F:DNA binding"/>
    <property type="evidence" value="ECO:0007669"/>
    <property type="project" value="UniProtKB-KW"/>
</dbReference>
<reference evidence="8" key="1">
    <citation type="submission" date="2023-03" db="UniProtKB">
        <authorList>
            <consortium name="EnsemblPlants"/>
        </authorList>
    </citation>
    <scope>IDENTIFICATION</scope>
</reference>
<dbReference type="Gramene" id="MELO3C024673.2.1">
    <property type="protein sequence ID" value="MELO3C024673.2.1"/>
    <property type="gene ID" value="MELO3C024673.2"/>
</dbReference>
<evidence type="ECO:0000256" key="1">
    <source>
        <dbReference type="ARBA" id="ARBA00004123"/>
    </source>
</evidence>
<keyword evidence="3" id="KW-0238">DNA-binding</keyword>
<proteinExistence type="predicted"/>
<feature type="compositionally biased region" description="Acidic residues" evidence="6">
    <location>
        <begin position="269"/>
        <end position="290"/>
    </location>
</feature>
<evidence type="ECO:0000256" key="6">
    <source>
        <dbReference type="SAM" id="MobiDB-lite"/>
    </source>
</evidence>
<name>A0A9I9DXH3_CUCME</name>
<dbReference type="InterPro" id="IPR001005">
    <property type="entry name" value="SANT/Myb"/>
</dbReference>
<keyword evidence="5" id="KW-0539">Nucleus</keyword>
<dbReference type="PROSITE" id="PS50090">
    <property type="entry name" value="MYB_LIKE"/>
    <property type="match status" value="2"/>
</dbReference>
<dbReference type="Pfam" id="PF13837">
    <property type="entry name" value="Myb_DNA-bind_4"/>
    <property type="match status" value="2"/>
</dbReference>
<feature type="compositionally biased region" description="Basic residues" evidence="6">
    <location>
        <begin position="1"/>
        <end position="30"/>
    </location>
</feature>
<feature type="compositionally biased region" description="Polar residues" evidence="6">
    <location>
        <begin position="468"/>
        <end position="506"/>
    </location>
</feature>
<dbReference type="GO" id="GO:0006355">
    <property type="term" value="P:regulation of DNA-templated transcription"/>
    <property type="evidence" value="ECO:0007669"/>
    <property type="project" value="UniProtKB-ARBA"/>
</dbReference>
<dbReference type="Gene3D" id="1.10.10.60">
    <property type="entry name" value="Homeodomain-like"/>
    <property type="match status" value="2"/>
</dbReference>
<feature type="domain" description="Myb-like" evidence="7">
    <location>
        <begin position="523"/>
        <end position="591"/>
    </location>
</feature>
<dbReference type="EnsemblPlants" id="MELO3C024673.2.1">
    <property type="protein sequence ID" value="MELO3C024673.2.1"/>
    <property type="gene ID" value="MELO3C024673.2"/>
</dbReference>
<evidence type="ECO:0000256" key="2">
    <source>
        <dbReference type="ARBA" id="ARBA00023015"/>
    </source>
</evidence>
<sequence length="654" mass="75906">REREKKREKKRVKRSERRRKKESKKIHTHTHTMFEGGSVSEQLHQFLTPRTTPPPPPNSNSLPLIPLNFALHSPNFNFHPFDSYNATSTTHHHHHQIHLHHHPHHLLHHQSPNPHGDDKNDDKTTTTGTGSNLQVGVDLEVGRENNNNRSILMEDHHIIHYDQWSNDELLALLRIRSNIENCFPESTWEHVSRKLGEVGFRRTADKCKEKFEEESRYFNHINYNKSCRFLTHELNYNHHPNQDQDHLLLIHEENGKPDEGGPTLVVVPEEGEEENEDKDGELHEEEEEGEDLRNNKIRAGTNNEEERNDSSRSSSCKKSKKKRKMMRQKEFELLKGYCEEIVKKMMIQQEEIHSKLLQDMLKKEEEKVAKEEYWKKEQMERLHKELEVMAHEQAIAGDRQATIIEILNQITNSTTLISSSHESKKDLQNLLQSLNNYNKNNNIPNSTPSSSSLIQCQTSSPNKKPPHENSNSFTSQNDPIKNPKNNPCLSTQILEDPNSFINNHSNPKSKEKLDHESEDLGKRWPRDEVLALVNVRCKMYNNNTNNNHQDEGLSGGASLKAPLWERISQGMLQLGYKRSAKRCKEKWENINKYFRKTKDVNKKRSLDSRTCPYFHQLSTLYNQGGGNSTSLENCPIVSSENHSDHSENHLATSS</sequence>
<accession>A0A9I9DXH3</accession>
<organism evidence="8">
    <name type="scientific">Cucumis melo</name>
    <name type="common">Muskmelon</name>
    <dbReference type="NCBI Taxonomy" id="3656"/>
    <lineage>
        <taxon>Eukaryota</taxon>
        <taxon>Viridiplantae</taxon>
        <taxon>Streptophyta</taxon>
        <taxon>Embryophyta</taxon>
        <taxon>Tracheophyta</taxon>
        <taxon>Spermatophyta</taxon>
        <taxon>Magnoliopsida</taxon>
        <taxon>eudicotyledons</taxon>
        <taxon>Gunneridae</taxon>
        <taxon>Pentapetalae</taxon>
        <taxon>rosids</taxon>
        <taxon>fabids</taxon>
        <taxon>Cucurbitales</taxon>
        <taxon>Cucurbitaceae</taxon>
        <taxon>Benincaseae</taxon>
        <taxon>Cucumis</taxon>
    </lineage>
</organism>
<feature type="compositionally biased region" description="Low complexity" evidence="6">
    <location>
        <begin position="438"/>
        <end position="460"/>
    </location>
</feature>
<keyword evidence="2" id="KW-0805">Transcription regulation</keyword>
<dbReference type="AlphaFoldDB" id="A0A9I9DXH3"/>
<feature type="compositionally biased region" description="Basic and acidic residues" evidence="6">
    <location>
        <begin position="508"/>
        <end position="520"/>
    </location>
</feature>